<evidence type="ECO:0000313" key="2">
    <source>
        <dbReference type="EMBL" id="HIU26961.1"/>
    </source>
</evidence>
<protein>
    <submittedName>
        <fullName evidence="2">ZIP family metal transporter</fullName>
    </submittedName>
</protein>
<comment type="caution">
    <text evidence="2">The sequence shown here is derived from an EMBL/GenBank/DDBJ whole genome shotgun (WGS) entry which is preliminary data.</text>
</comment>
<evidence type="ECO:0000313" key="3">
    <source>
        <dbReference type="Proteomes" id="UP000824091"/>
    </source>
</evidence>
<keyword evidence="1" id="KW-0812">Transmembrane</keyword>
<keyword evidence="1" id="KW-1133">Transmembrane helix</keyword>
<feature type="transmembrane region" description="Helical" evidence="1">
    <location>
        <begin position="6"/>
        <end position="25"/>
    </location>
</feature>
<organism evidence="2 3">
    <name type="scientific">Candidatus Fimisoma avicola</name>
    <dbReference type="NCBI Taxonomy" id="2840826"/>
    <lineage>
        <taxon>Bacteria</taxon>
        <taxon>Bacillati</taxon>
        <taxon>Bacillota</taxon>
        <taxon>Clostridia</taxon>
        <taxon>Eubacteriales</taxon>
        <taxon>Candidatus Fimisoma</taxon>
    </lineage>
</organism>
<dbReference type="Proteomes" id="UP000824091">
    <property type="component" value="Unassembled WGS sequence"/>
</dbReference>
<proteinExistence type="predicted"/>
<reference evidence="2" key="1">
    <citation type="submission" date="2020-10" db="EMBL/GenBank/DDBJ databases">
        <authorList>
            <person name="Gilroy R."/>
        </authorList>
    </citation>
    <scope>NUCLEOTIDE SEQUENCE</scope>
    <source>
        <strain evidence="2">11300</strain>
    </source>
</reference>
<evidence type="ECO:0000256" key="1">
    <source>
        <dbReference type="SAM" id="Phobius"/>
    </source>
</evidence>
<feature type="transmembrane region" description="Helical" evidence="1">
    <location>
        <begin position="37"/>
        <end position="57"/>
    </location>
</feature>
<feature type="transmembrane region" description="Helical" evidence="1">
    <location>
        <begin position="63"/>
        <end position="82"/>
    </location>
</feature>
<reference evidence="2" key="2">
    <citation type="journal article" date="2021" name="PeerJ">
        <title>Extensive microbial diversity within the chicken gut microbiome revealed by metagenomics and culture.</title>
        <authorList>
            <person name="Gilroy R."/>
            <person name="Ravi A."/>
            <person name="Getino M."/>
            <person name="Pursley I."/>
            <person name="Horton D.L."/>
            <person name="Alikhan N.F."/>
            <person name="Baker D."/>
            <person name="Gharbi K."/>
            <person name="Hall N."/>
            <person name="Watson M."/>
            <person name="Adriaenssens E.M."/>
            <person name="Foster-Nyarko E."/>
            <person name="Jarju S."/>
            <person name="Secka A."/>
            <person name="Antonio M."/>
            <person name="Oren A."/>
            <person name="Chaudhuri R.R."/>
            <person name="La Ragione R."/>
            <person name="Hildebrand F."/>
            <person name="Pallen M.J."/>
        </authorList>
    </citation>
    <scope>NUCLEOTIDE SEQUENCE</scope>
    <source>
        <strain evidence="2">11300</strain>
    </source>
</reference>
<dbReference type="AlphaFoldDB" id="A0A9D1L7N0"/>
<name>A0A9D1L7N0_9FIRM</name>
<dbReference type="EMBL" id="DVMO01000017">
    <property type="protein sequence ID" value="HIU26961.1"/>
    <property type="molecule type" value="Genomic_DNA"/>
</dbReference>
<keyword evidence="1" id="KW-0472">Membrane</keyword>
<sequence length="87" mass="8934">MQLVILTAIGVGGATVVGALIGFVFKHISHKFSDIVLAFAAGVMLSASILGLILPSLDFGGRYGLFITVAGIFCGAICLNLLDKVVP</sequence>
<accession>A0A9D1L7N0</accession>
<feature type="non-terminal residue" evidence="2">
    <location>
        <position position="87"/>
    </location>
</feature>
<gene>
    <name evidence="2" type="ORF">IAD16_01095</name>
</gene>